<evidence type="ECO:0000313" key="4">
    <source>
        <dbReference type="Proteomes" id="UP000789570"/>
    </source>
</evidence>
<feature type="domain" description="MIR" evidence="2">
    <location>
        <begin position="157"/>
        <end position="211"/>
    </location>
</feature>
<dbReference type="SUPFAM" id="SSF82109">
    <property type="entry name" value="MIR domain"/>
    <property type="match status" value="1"/>
</dbReference>
<evidence type="ECO:0000259" key="2">
    <source>
        <dbReference type="PROSITE" id="PS50919"/>
    </source>
</evidence>
<proteinExistence type="predicted"/>
<accession>A0A9N9B0N2</accession>
<dbReference type="Proteomes" id="UP000789570">
    <property type="component" value="Unassembled WGS sequence"/>
</dbReference>
<dbReference type="Gene3D" id="2.80.10.50">
    <property type="match status" value="1"/>
</dbReference>
<dbReference type="InterPro" id="IPR016093">
    <property type="entry name" value="MIR_motif"/>
</dbReference>
<keyword evidence="1" id="KW-0677">Repeat</keyword>
<protein>
    <submittedName>
        <fullName evidence="3">12973_t:CDS:1</fullName>
    </submittedName>
</protein>
<dbReference type="EMBL" id="CAJVPQ010001418">
    <property type="protein sequence ID" value="CAG8551651.1"/>
    <property type="molecule type" value="Genomic_DNA"/>
</dbReference>
<dbReference type="AlphaFoldDB" id="A0A9N9B0N2"/>
<dbReference type="CDD" id="cd23263">
    <property type="entry name" value="beta-trefoil_MIR"/>
    <property type="match status" value="1"/>
</dbReference>
<evidence type="ECO:0000256" key="1">
    <source>
        <dbReference type="ARBA" id="ARBA00022737"/>
    </source>
</evidence>
<name>A0A9N9B0N2_9GLOM</name>
<gene>
    <name evidence="3" type="ORF">FCALED_LOCUS6150</name>
</gene>
<evidence type="ECO:0000313" key="3">
    <source>
        <dbReference type="EMBL" id="CAG8551651.1"/>
    </source>
</evidence>
<keyword evidence="4" id="KW-1185">Reference proteome</keyword>
<comment type="caution">
    <text evidence="3">The sequence shown here is derived from an EMBL/GenBank/DDBJ whole genome shotgun (WGS) entry which is preliminary data.</text>
</comment>
<dbReference type="InterPro" id="IPR036300">
    <property type="entry name" value="MIR_dom_sf"/>
</dbReference>
<reference evidence="3" key="1">
    <citation type="submission" date="2021-06" db="EMBL/GenBank/DDBJ databases">
        <authorList>
            <person name="Kallberg Y."/>
            <person name="Tangrot J."/>
            <person name="Rosling A."/>
        </authorList>
    </citation>
    <scope>NUCLEOTIDE SEQUENCE</scope>
    <source>
        <strain evidence="3">UK204</strain>
    </source>
</reference>
<sequence length="326" mass="38092">MELPTYDGNIHPNIWLKQVQAHCFLKQITKDEEILKFAKLVINPTIDIPKDIATLNELVNALKKDISFTIFKNTNVWKLQLLKYVPDKEGGETSKFISNFRQLCYNAEINDIKEQMKYLSQSFPNGYFLTEFFKRRERINHMNVLIKEFEEIVMDESKLIKNGSFVTFKHVTTGKYLSSIDNLCYTTGSRSQLVFANNLLNTDVLWKVIFTSDKELASYSDTINLRHKNSNKLLGIPSYYKSPVTGHTEVDFLGYNTQWKFKKSKLKNFQGYLKSNTIINILNSSNQEILRSHDFQFTINNDKFQEVVCHLERLGGNDKWCIELYE</sequence>
<organism evidence="3 4">
    <name type="scientific">Funneliformis caledonium</name>
    <dbReference type="NCBI Taxonomy" id="1117310"/>
    <lineage>
        <taxon>Eukaryota</taxon>
        <taxon>Fungi</taxon>
        <taxon>Fungi incertae sedis</taxon>
        <taxon>Mucoromycota</taxon>
        <taxon>Glomeromycotina</taxon>
        <taxon>Glomeromycetes</taxon>
        <taxon>Glomerales</taxon>
        <taxon>Glomeraceae</taxon>
        <taxon>Funneliformis</taxon>
    </lineage>
</organism>
<dbReference type="PROSITE" id="PS50919">
    <property type="entry name" value="MIR"/>
    <property type="match status" value="1"/>
</dbReference>
<dbReference type="OrthoDB" id="5588846at2759"/>